<evidence type="ECO:0000313" key="1">
    <source>
        <dbReference type="EMBL" id="ENH75113.1"/>
    </source>
</evidence>
<gene>
    <name evidence="1" type="ORF">FOC1_g10010499</name>
</gene>
<reference evidence="2" key="1">
    <citation type="submission" date="2012-09" db="EMBL/GenBank/DDBJ databases">
        <title>Genome sequencing and comparative transcriptomics of race 1 and race 4 of banana pathogen: Fusarium oxysporum f. sp. cubense.</title>
        <authorList>
            <person name="Fang X."/>
            <person name="Huang J."/>
        </authorList>
    </citation>
    <scope>NUCLEOTIDE SEQUENCE [LARGE SCALE GENOMIC DNA]</scope>
    <source>
        <strain evidence="2">race 1</strain>
    </source>
</reference>
<evidence type="ECO:0000313" key="2">
    <source>
        <dbReference type="Proteomes" id="UP000016928"/>
    </source>
</evidence>
<dbReference type="AlphaFoldDB" id="N4UH66"/>
<protein>
    <submittedName>
        <fullName evidence="1">Uncharacterized protein</fullName>
    </submittedName>
</protein>
<dbReference type="HOGENOM" id="CLU_126113_0_0_1"/>
<proteinExistence type="predicted"/>
<dbReference type="OMA" id="GPWLPER"/>
<accession>N4UH66</accession>
<reference evidence="2" key="2">
    <citation type="journal article" date="2014" name="PLoS ONE">
        <title>Genome and Transcriptome Analysis of the Fungal Pathogen Fusarium oxysporum f. sp. cubense Causing Banana Vascular Wilt Disease.</title>
        <authorList>
            <person name="Guo L."/>
            <person name="Han L."/>
            <person name="Yang L."/>
            <person name="Zeng H."/>
            <person name="Fan D."/>
            <person name="Zhu Y."/>
            <person name="Feng Y."/>
            <person name="Wang G."/>
            <person name="Peng C."/>
            <person name="Jiang X."/>
            <person name="Zhou D."/>
            <person name="Ni P."/>
            <person name="Liang C."/>
            <person name="Liu L."/>
            <person name="Wang J."/>
            <person name="Mao C."/>
            <person name="Fang X."/>
            <person name="Peng M."/>
            <person name="Huang J."/>
        </authorList>
    </citation>
    <scope>NUCLEOTIDE SEQUENCE [LARGE SCALE GENOMIC DNA]</scope>
    <source>
        <strain evidence="2">race 1</strain>
    </source>
</reference>
<dbReference type="VEuPathDB" id="FungiDB:FOC1_g10010499"/>
<dbReference type="Proteomes" id="UP000016928">
    <property type="component" value="Unassembled WGS sequence"/>
</dbReference>
<dbReference type="EMBL" id="KB730000">
    <property type="protein sequence ID" value="ENH75113.1"/>
    <property type="molecule type" value="Genomic_DNA"/>
</dbReference>
<sequence>MADTETLARSTAPASKHLLEDDGLHVRDLSIPHRPTIPRWHRVLGTTMLGSFTPIGQHKHPGRLFLWFNHSHVELDWASGKGRRSGKGGHSFGPLDPVRGCPLSGPWLPERRARGDYPCHSSSLPLVNLTIMLAS</sequence>
<organism evidence="1 2">
    <name type="scientific">Fusarium oxysporum f. sp. cubense (strain race 1)</name>
    <name type="common">Panama disease fungus</name>
    <dbReference type="NCBI Taxonomy" id="1229664"/>
    <lineage>
        <taxon>Eukaryota</taxon>
        <taxon>Fungi</taxon>
        <taxon>Dikarya</taxon>
        <taxon>Ascomycota</taxon>
        <taxon>Pezizomycotina</taxon>
        <taxon>Sordariomycetes</taxon>
        <taxon>Hypocreomycetidae</taxon>
        <taxon>Hypocreales</taxon>
        <taxon>Nectriaceae</taxon>
        <taxon>Fusarium</taxon>
        <taxon>Fusarium oxysporum species complex</taxon>
    </lineage>
</organism>
<name>N4UH66_FUSC1</name>